<feature type="domain" description="FtsK" evidence="6">
    <location>
        <begin position="394"/>
        <end position="579"/>
    </location>
</feature>
<dbReference type="OrthoDB" id="9807790at2"/>
<feature type="transmembrane region" description="Helical" evidence="5">
    <location>
        <begin position="29"/>
        <end position="47"/>
    </location>
</feature>
<evidence type="ECO:0000256" key="2">
    <source>
        <dbReference type="ARBA" id="ARBA00022840"/>
    </source>
</evidence>
<dbReference type="CDD" id="cd01127">
    <property type="entry name" value="TrwB_TraG_TraD_VirD4"/>
    <property type="match status" value="1"/>
</dbReference>
<dbReference type="GO" id="GO:0005524">
    <property type="term" value="F:ATP binding"/>
    <property type="evidence" value="ECO:0007669"/>
    <property type="project" value="UniProtKB-UniRule"/>
</dbReference>
<feature type="region of interest" description="Disordered" evidence="4">
    <location>
        <begin position="1"/>
        <end position="23"/>
    </location>
</feature>
<evidence type="ECO:0000313" key="8">
    <source>
        <dbReference type="Proteomes" id="UP000237983"/>
    </source>
</evidence>
<dbReference type="SUPFAM" id="SSF52540">
    <property type="entry name" value="P-loop containing nucleoside triphosphate hydrolases"/>
    <property type="match status" value="2"/>
</dbReference>
<keyword evidence="8" id="KW-1185">Reference proteome</keyword>
<keyword evidence="5" id="KW-0812">Transmembrane</keyword>
<dbReference type="InterPro" id="IPR003593">
    <property type="entry name" value="AAA+_ATPase"/>
</dbReference>
<evidence type="ECO:0000259" key="6">
    <source>
        <dbReference type="PROSITE" id="PS50901"/>
    </source>
</evidence>
<dbReference type="InterPro" id="IPR002543">
    <property type="entry name" value="FtsK_dom"/>
</dbReference>
<dbReference type="InterPro" id="IPR027417">
    <property type="entry name" value="P-loop_NTPase"/>
</dbReference>
<keyword evidence="5" id="KW-0472">Membrane</keyword>
<name>A0A2T0VHS3_9MICO</name>
<dbReference type="EMBL" id="PVTL01000002">
    <property type="protein sequence ID" value="PRY69623.1"/>
    <property type="molecule type" value="Genomic_DNA"/>
</dbReference>
<reference evidence="7 8" key="1">
    <citation type="submission" date="2018-03" db="EMBL/GenBank/DDBJ databases">
        <title>Genomic Encyclopedia of Type Strains, Phase III (KMG-III): the genomes of soil and plant-associated and newly described type strains.</title>
        <authorList>
            <person name="Whitman W."/>
        </authorList>
    </citation>
    <scope>NUCLEOTIDE SEQUENCE [LARGE SCALE GENOMIC DNA]</scope>
    <source>
        <strain evidence="7 8">CGMCC 1.12484</strain>
    </source>
</reference>
<dbReference type="PANTHER" id="PTHR22683:SF1">
    <property type="entry name" value="TYPE VII SECRETION SYSTEM PROTEIN ESSC"/>
    <property type="match status" value="1"/>
</dbReference>
<dbReference type="AlphaFoldDB" id="A0A2T0VHS3"/>
<sequence>MSSFSRGAPRVAERVALPRPPENSPPHTFPWLATIAPVIGSVALWAITDSIYALIFAALGPLIAVASVGDAQVGARRTRRLQRARFERDCERTRRAIAEAHLRERSALATTAPGARVLLASALPDPERWRGSFSSPIRVRLGEGPVASSVVVEDETMIDADDEVLAHRERLRSLAAFVDSAPVVIDARLGIGFYGPTPLAVAAARAIVIQLAAALSPSGARIDGPWGWLAQLPHDQTVGDGRLISDAIPPSGAWQLSGASQLSGAPLLSGTSPRPGAEYVVFHDAAGTSPPLVVAIAHTAMQLPRDARVVVSVGAAGSVVTKHPDPTACGSLLSDYVSEREAELWARAQTVSAREEGIASPLANLPDRVGLHALLDHAATAHPALECALGVGPGGPVVVDLLHDGPHAIVGGTTGSGKSELLISWVVSMAATRAPAAVSFLFVDFKGGAAFEPLRQLPHSVGMITDLDTHQALRALSSLRAEVRRRERVLAAAGARSIDEFGENSPLARLVIVVDEYAAMLDDHPGLHGVFVDLAARGRSLGVHLVLCTQRPGGVVRESILANAGLRLCLRVNNAPDSINVIGSDAAALLPATPRGRALVRSHGGAVQPVQVALTVASDIAAVTKRWASHPRAQAPWCAPLPTAVSIADLGARALEMTVPFALVDFPEEQRQDVARFDPDRHGNLLVVGAGGAGKTALLDALATAPTRVRVTRVFPSLPAVWDAIHDALDDEPETGERPRRVLLLDDIDAIVLGCPDEYTAALVEMLTRLLREGPGRGVTTVLTAQRLPGSLHGLGALCGSAVLLRLPSRQEHLLAGGHSEDWQADFPPGAGIWRGNRIQVALADAVPHLRAASAVVAVPTPGVPLAVVSTRPREFATLLRASAPNRPLVDVGRTADSPDLFAFREGDPGILIADADAWMSRWGALGTLRETTELLFDGCSIGEFRALTGLRDIPPPHARGQRPLWLVRRDGSVHRARLDAHAARGRAIPTPSSAPSGDGRRVVPNQPRSRV</sequence>
<evidence type="ECO:0000256" key="5">
    <source>
        <dbReference type="SAM" id="Phobius"/>
    </source>
</evidence>
<gene>
    <name evidence="7" type="ORF">B0I08_102300</name>
</gene>
<keyword evidence="2 3" id="KW-0067">ATP-binding</keyword>
<dbReference type="PROSITE" id="PS50901">
    <property type="entry name" value="FTSK"/>
    <property type="match status" value="1"/>
</dbReference>
<evidence type="ECO:0000256" key="4">
    <source>
        <dbReference type="SAM" id="MobiDB-lite"/>
    </source>
</evidence>
<evidence type="ECO:0000313" key="7">
    <source>
        <dbReference type="EMBL" id="PRY69623.1"/>
    </source>
</evidence>
<keyword evidence="1 3" id="KW-0547">Nucleotide-binding</keyword>
<organism evidence="7 8">
    <name type="scientific">Glaciihabitans tibetensis</name>
    <dbReference type="NCBI Taxonomy" id="1266600"/>
    <lineage>
        <taxon>Bacteria</taxon>
        <taxon>Bacillati</taxon>
        <taxon>Actinomycetota</taxon>
        <taxon>Actinomycetes</taxon>
        <taxon>Micrococcales</taxon>
        <taxon>Microbacteriaceae</taxon>
        <taxon>Glaciihabitans</taxon>
    </lineage>
</organism>
<accession>A0A2T0VHS3</accession>
<feature type="region of interest" description="Disordered" evidence="4">
    <location>
        <begin position="980"/>
        <end position="1012"/>
    </location>
</feature>
<feature type="transmembrane region" description="Helical" evidence="5">
    <location>
        <begin position="53"/>
        <end position="75"/>
    </location>
</feature>
<dbReference type="GO" id="GO:0003677">
    <property type="term" value="F:DNA binding"/>
    <property type="evidence" value="ECO:0007669"/>
    <property type="project" value="InterPro"/>
</dbReference>
<keyword evidence="5" id="KW-1133">Transmembrane helix</keyword>
<comment type="caution">
    <text evidence="7">The sequence shown here is derived from an EMBL/GenBank/DDBJ whole genome shotgun (WGS) entry which is preliminary data.</text>
</comment>
<dbReference type="SMART" id="SM00382">
    <property type="entry name" value="AAA"/>
    <property type="match status" value="2"/>
</dbReference>
<dbReference type="Gene3D" id="3.40.50.300">
    <property type="entry name" value="P-loop containing nucleotide triphosphate hydrolases"/>
    <property type="match status" value="3"/>
</dbReference>
<evidence type="ECO:0000256" key="1">
    <source>
        <dbReference type="ARBA" id="ARBA00022741"/>
    </source>
</evidence>
<dbReference type="Pfam" id="PF01580">
    <property type="entry name" value="FtsK_SpoIIIE"/>
    <property type="match status" value="1"/>
</dbReference>
<dbReference type="Proteomes" id="UP000237983">
    <property type="component" value="Unassembled WGS sequence"/>
</dbReference>
<proteinExistence type="predicted"/>
<dbReference type="PANTHER" id="PTHR22683">
    <property type="entry name" value="SPORULATION PROTEIN RELATED"/>
    <property type="match status" value="1"/>
</dbReference>
<protein>
    <submittedName>
        <fullName evidence="7">S-DNA-T family DNA segregation ATPase FtsK/SpoIIIE</fullName>
    </submittedName>
</protein>
<feature type="binding site" evidence="3">
    <location>
        <begin position="412"/>
        <end position="419"/>
    </location>
    <ligand>
        <name>ATP</name>
        <dbReference type="ChEBI" id="CHEBI:30616"/>
    </ligand>
</feature>
<dbReference type="CDD" id="cd01120">
    <property type="entry name" value="RecA-like_superfamily"/>
    <property type="match status" value="1"/>
</dbReference>
<dbReference type="RefSeq" id="WP_106210547.1">
    <property type="nucleotide sequence ID" value="NZ_PVTL01000002.1"/>
</dbReference>
<evidence type="ECO:0000256" key="3">
    <source>
        <dbReference type="PROSITE-ProRule" id="PRU00289"/>
    </source>
</evidence>
<dbReference type="InterPro" id="IPR050206">
    <property type="entry name" value="FtsK/SpoIIIE/SftA"/>
</dbReference>